<name>A0ABY5J1H7_9BACT</name>
<reference evidence="3" key="1">
    <citation type="submission" date="2022-07" db="EMBL/GenBank/DDBJ databases">
        <title>Complete genome of Mycoplasma equigenitalium type strain T37.</title>
        <authorList>
            <person name="Spergser J."/>
        </authorList>
    </citation>
    <scope>NUCLEOTIDE SEQUENCE</scope>
    <source>
        <strain evidence="3">T37</strain>
    </source>
</reference>
<protein>
    <submittedName>
        <fullName evidence="3">DUF262 domain-containing HNH endonuclease family protein</fullName>
    </submittedName>
</protein>
<feature type="domain" description="GmrSD restriction endonucleases N-terminal" evidence="1">
    <location>
        <begin position="18"/>
        <end position="197"/>
    </location>
</feature>
<dbReference type="EMBL" id="CP101808">
    <property type="protein sequence ID" value="UUD37112.1"/>
    <property type="molecule type" value="Genomic_DNA"/>
</dbReference>
<keyword evidence="3" id="KW-0540">Nuclease</keyword>
<proteinExistence type="predicted"/>
<keyword evidence="3" id="KW-0255">Endonuclease</keyword>
<evidence type="ECO:0000259" key="1">
    <source>
        <dbReference type="Pfam" id="PF03235"/>
    </source>
</evidence>
<dbReference type="InterPro" id="IPR011089">
    <property type="entry name" value="GmrSD_C"/>
</dbReference>
<dbReference type="RefSeq" id="WP_129722252.1">
    <property type="nucleotide sequence ID" value="NZ_CP101808.1"/>
</dbReference>
<dbReference type="Pfam" id="PF07510">
    <property type="entry name" value="GmrSD_C"/>
    <property type="match status" value="1"/>
</dbReference>
<organism evidence="3 4">
    <name type="scientific">Mycoplasmopsis equigenitalium</name>
    <dbReference type="NCBI Taxonomy" id="114883"/>
    <lineage>
        <taxon>Bacteria</taxon>
        <taxon>Bacillati</taxon>
        <taxon>Mycoplasmatota</taxon>
        <taxon>Mycoplasmoidales</taxon>
        <taxon>Metamycoplasmataceae</taxon>
        <taxon>Mycoplasmopsis</taxon>
    </lineage>
</organism>
<evidence type="ECO:0000313" key="3">
    <source>
        <dbReference type="EMBL" id="UUD37112.1"/>
    </source>
</evidence>
<feature type="domain" description="GmrSD restriction endonucleases C-terminal" evidence="2">
    <location>
        <begin position="371"/>
        <end position="509"/>
    </location>
</feature>
<keyword evidence="3" id="KW-0378">Hydrolase</keyword>
<dbReference type="PANTHER" id="PTHR35149:SF1">
    <property type="entry name" value="DUF5655 DOMAIN-CONTAINING PROTEIN"/>
    <property type="match status" value="1"/>
</dbReference>
<dbReference type="Pfam" id="PF03235">
    <property type="entry name" value="GmrSD_N"/>
    <property type="match status" value="1"/>
</dbReference>
<dbReference type="GO" id="GO:0004519">
    <property type="term" value="F:endonuclease activity"/>
    <property type="evidence" value="ECO:0007669"/>
    <property type="project" value="UniProtKB-KW"/>
</dbReference>
<dbReference type="InterPro" id="IPR004919">
    <property type="entry name" value="GmrSD_N"/>
</dbReference>
<sequence length="527" mass="62130">MIIKNESLSNEYIKIYSLKDEKISFPIFQRPYSWKIEQIEAIKEDLLKGIENKDCDFYLLDFICYKNNDKLMIADGQQRLVTINNLIKAIKDHINEKELKNISIEMFNLSYDIYEQNKKYKDHFINNVIKNPFKKIYLNFKSFLLNHEDKIREIIDIIKNRMYIYKKICKNADDAFSIFQQINSGGKPLQKDDILATALNHGAKKFDVKIENKIPKLTQKTLAYYKHKTQNITKTIGPIEMFAFLNQHVINNEDDFKNFNTIISNLKEIDNDPITTVIKDMNRPAILDVLYALHIKNKLPLKYDHPFFQKIIFPLMMVSIVFSFKKVNPSKFLQIIQEIIKEINTGTAAEKISKLLINKINNDEVTLKIDFDEFKNKLGDPKIKPQYKKALLLLGIIMKNNALKVDTKNINLEHIFPQNPNSDWIMIGGWPTDSEEKNKLIENIGNMFLLPEACNKRIKNEYVDQKKSAYEKAWKNDEVLKNTEINKINIDEFETEKEKYIYKRQEKIAHIIYDNFPFAQIMIKKDQ</sequence>
<accession>A0ABY5J1H7</accession>
<evidence type="ECO:0000259" key="2">
    <source>
        <dbReference type="Pfam" id="PF07510"/>
    </source>
</evidence>
<gene>
    <name evidence="3" type="ORF">NPA09_00855</name>
</gene>
<evidence type="ECO:0000313" key="4">
    <source>
        <dbReference type="Proteomes" id="UP001059576"/>
    </source>
</evidence>
<keyword evidence="4" id="KW-1185">Reference proteome</keyword>
<dbReference type="PANTHER" id="PTHR35149">
    <property type="entry name" value="SLL5132 PROTEIN"/>
    <property type="match status" value="1"/>
</dbReference>
<dbReference type="Proteomes" id="UP001059576">
    <property type="component" value="Chromosome"/>
</dbReference>